<name>A0A835LUA4_9MAGN</name>
<dbReference type="GO" id="GO:0000774">
    <property type="term" value="F:adenyl-nucleotide exchange factor activity"/>
    <property type="evidence" value="ECO:0007669"/>
    <property type="project" value="InterPro"/>
</dbReference>
<dbReference type="PANTHER" id="PTHR21237:SF40">
    <property type="entry name" value="CELL CYCLE AND APOPTOSIS REGULATOR PROTEIN 2"/>
    <property type="match status" value="1"/>
</dbReference>
<dbReference type="GO" id="GO:0051082">
    <property type="term" value="F:unfolded protein binding"/>
    <property type="evidence" value="ECO:0007669"/>
    <property type="project" value="TreeGrafter"/>
</dbReference>
<dbReference type="GO" id="GO:0051087">
    <property type="term" value="F:protein-folding chaperone binding"/>
    <property type="evidence" value="ECO:0007669"/>
    <property type="project" value="InterPro"/>
</dbReference>
<reference evidence="10 11" key="1">
    <citation type="submission" date="2020-10" db="EMBL/GenBank/DDBJ databases">
        <title>The Coptis chinensis genome and diversification of protoberbering-type alkaloids.</title>
        <authorList>
            <person name="Wang B."/>
            <person name="Shu S."/>
            <person name="Song C."/>
            <person name="Liu Y."/>
        </authorList>
    </citation>
    <scope>NUCLEOTIDE SEQUENCE [LARGE SCALE GENOMIC DNA]</scope>
    <source>
        <strain evidence="10">HL-2020</strain>
        <tissue evidence="10">Leaf</tissue>
    </source>
</reference>
<dbReference type="PANTHER" id="PTHR21237">
    <property type="entry name" value="GRPE PROTEIN"/>
    <property type="match status" value="1"/>
</dbReference>
<protein>
    <recommendedName>
        <fullName evidence="7">GrpE protein homolog</fullName>
    </recommendedName>
</protein>
<organism evidence="10 11">
    <name type="scientific">Coptis chinensis</name>
    <dbReference type="NCBI Taxonomy" id="261450"/>
    <lineage>
        <taxon>Eukaryota</taxon>
        <taxon>Viridiplantae</taxon>
        <taxon>Streptophyta</taxon>
        <taxon>Embryophyta</taxon>
        <taxon>Tracheophyta</taxon>
        <taxon>Spermatophyta</taxon>
        <taxon>Magnoliopsida</taxon>
        <taxon>Ranunculales</taxon>
        <taxon>Ranunculaceae</taxon>
        <taxon>Coptidoideae</taxon>
        <taxon>Coptis</taxon>
    </lineage>
</organism>
<feature type="region of interest" description="Disordered" evidence="9">
    <location>
        <begin position="209"/>
        <end position="237"/>
    </location>
</feature>
<dbReference type="Gene3D" id="3.90.20.20">
    <property type="match status" value="1"/>
</dbReference>
<evidence type="ECO:0000313" key="11">
    <source>
        <dbReference type="Proteomes" id="UP000631114"/>
    </source>
</evidence>
<dbReference type="EMBL" id="JADFTS010000004">
    <property type="protein sequence ID" value="KAF9608468.1"/>
    <property type="molecule type" value="Genomic_DNA"/>
</dbReference>
<dbReference type="InterPro" id="IPR009012">
    <property type="entry name" value="GrpE_head"/>
</dbReference>
<keyword evidence="5" id="KW-0346">Stress response</keyword>
<evidence type="ECO:0000256" key="6">
    <source>
        <dbReference type="ARBA" id="ARBA00023186"/>
    </source>
</evidence>
<evidence type="ECO:0000256" key="2">
    <source>
        <dbReference type="ARBA" id="ARBA00009054"/>
    </source>
</evidence>
<keyword evidence="11" id="KW-1185">Reference proteome</keyword>
<dbReference type="PROSITE" id="PS01071">
    <property type="entry name" value="GRPE"/>
    <property type="match status" value="1"/>
</dbReference>
<evidence type="ECO:0000256" key="5">
    <source>
        <dbReference type="ARBA" id="ARBA00023016"/>
    </source>
</evidence>
<keyword evidence="6 7" id="KW-0143">Chaperone</keyword>
<dbReference type="GO" id="GO:0005759">
    <property type="term" value="C:mitochondrial matrix"/>
    <property type="evidence" value="ECO:0007669"/>
    <property type="project" value="UniProtKB-SubCell"/>
</dbReference>
<sequence>MPCWFILSQVDEKKLKGSDLKKLIDAYKEAILNGDEKTVLDKEAFFRKLEDEKNELAEKVGALLPDIASQKENFIRTQADFENFRKQFEKDQLRLTFNTQKDVIESLLPVVDNFEKAKQHIIPETEKGQKINTSYQSIYKQFVEILRSLRVSAVQTIGKPFDPLLHEAIAREESQQFKEGVIIQETRRGFLLGGRVLRPAVVKVSTGSGHKKTLIPTEESEGQPATAAVDGDSMSNG</sequence>
<evidence type="ECO:0000256" key="7">
    <source>
        <dbReference type="RuleBase" id="RU000640"/>
    </source>
</evidence>
<dbReference type="CDD" id="cd00446">
    <property type="entry name" value="GrpE"/>
    <property type="match status" value="1"/>
</dbReference>
<dbReference type="FunFam" id="2.30.22.10:FF:000001">
    <property type="entry name" value="Protein GrpE"/>
    <property type="match status" value="1"/>
</dbReference>
<dbReference type="OrthoDB" id="201635at2759"/>
<comment type="subunit">
    <text evidence="3">Homodimer.</text>
</comment>
<accession>A0A835LUA4</accession>
<dbReference type="SUPFAM" id="SSF58014">
    <property type="entry name" value="Coiled-coil domain of nucleotide exchange factor GrpE"/>
    <property type="match status" value="1"/>
</dbReference>
<dbReference type="Gene3D" id="2.30.22.10">
    <property type="entry name" value="Head domain of nucleotide exchange factor GrpE"/>
    <property type="match status" value="1"/>
</dbReference>
<comment type="subcellular location">
    <subcellularLocation>
        <location evidence="1">Cytoplasm</location>
    </subcellularLocation>
    <subcellularLocation>
        <location evidence="7">Mitochondrion matrix</location>
    </subcellularLocation>
</comment>
<dbReference type="SUPFAM" id="SSF51064">
    <property type="entry name" value="Head domain of nucleotide exchange factor GrpE"/>
    <property type="match status" value="1"/>
</dbReference>
<dbReference type="Pfam" id="PF01025">
    <property type="entry name" value="GrpE"/>
    <property type="match status" value="1"/>
</dbReference>
<evidence type="ECO:0000256" key="3">
    <source>
        <dbReference type="ARBA" id="ARBA00011738"/>
    </source>
</evidence>
<evidence type="ECO:0000256" key="4">
    <source>
        <dbReference type="ARBA" id="ARBA00022490"/>
    </source>
</evidence>
<proteinExistence type="inferred from homology"/>
<keyword evidence="7" id="KW-0496">Mitochondrion</keyword>
<dbReference type="InterPro" id="IPR013805">
    <property type="entry name" value="GrpE_CC"/>
</dbReference>
<dbReference type="HAMAP" id="MF_01151">
    <property type="entry name" value="GrpE"/>
    <property type="match status" value="1"/>
</dbReference>
<comment type="function">
    <text evidence="7">Essential component of the PAM complex, a complex required for the translocation of transit peptide-containing proteins from the inner membrane into the mitochondrial matrix in an ATP-dependent manner.</text>
</comment>
<evidence type="ECO:0000313" key="10">
    <source>
        <dbReference type="EMBL" id="KAF9608468.1"/>
    </source>
</evidence>
<dbReference type="AlphaFoldDB" id="A0A835LUA4"/>
<dbReference type="NCBIfam" id="NF010741">
    <property type="entry name" value="PRK14143.1"/>
    <property type="match status" value="1"/>
</dbReference>
<dbReference type="PRINTS" id="PR00773">
    <property type="entry name" value="GRPEPROTEIN"/>
</dbReference>
<dbReference type="GO" id="GO:0009507">
    <property type="term" value="C:chloroplast"/>
    <property type="evidence" value="ECO:0007669"/>
    <property type="project" value="TreeGrafter"/>
</dbReference>
<evidence type="ECO:0000256" key="8">
    <source>
        <dbReference type="RuleBase" id="RU004478"/>
    </source>
</evidence>
<comment type="similarity">
    <text evidence="2 8">Belongs to the GrpE family.</text>
</comment>
<evidence type="ECO:0000256" key="9">
    <source>
        <dbReference type="SAM" id="MobiDB-lite"/>
    </source>
</evidence>
<dbReference type="GO" id="GO:0006457">
    <property type="term" value="P:protein folding"/>
    <property type="evidence" value="ECO:0007669"/>
    <property type="project" value="InterPro"/>
</dbReference>
<dbReference type="GO" id="GO:0042803">
    <property type="term" value="F:protein homodimerization activity"/>
    <property type="evidence" value="ECO:0007669"/>
    <property type="project" value="InterPro"/>
</dbReference>
<keyword evidence="4" id="KW-0963">Cytoplasm</keyword>
<evidence type="ECO:0000256" key="1">
    <source>
        <dbReference type="ARBA" id="ARBA00004496"/>
    </source>
</evidence>
<gene>
    <name evidence="10" type="ORF">IFM89_009834</name>
</gene>
<comment type="caution">
    <text evidence="10">The sequence shown here is derived from an EMBL/GenBank/DDBJ whole genome shotgun (WGS) entry which is preliminary data.</text>
</comment>
<dbReference type="InterPro" id="IPR000740">
    <property type="entry name" value="GrpE"/>
</dbReference>
<dbReference type="Proteomes" id="UP000631114">
    <property type="component" value="Unassembled WGS sequence"/>
</dbReference>